<keyword evidence="4" id="KW-1185">Reference proteome</keyword>
<keyword evidence="1" id="KW-0812">Transmembrane</keyword>
<organism evidence="3 4">
    <name type="scientific">Pararhizobium antarcticum</name>
    <dbReference type="NCBI Taxonomy" id="1798805"/>
    <lineage>
        <taxon>Bacteria</taxon>
        <taxon>Pseudomonadati</taxon>
        <taxon>Pseudomonadota</taxon>
        <taxon>Alphaproteobacteria</taxon>
        <taxon>Hyphomicrobiales</taxon>
        <taxon>Rhizobiaceae</taxon>
        <taxon>Rhizobium/Agrobacterium group</taxon>
        <taxon>Pararhizobium</taxon>
    </lineage>
</organism>
<name>A0A657LPL0_9HYPH</name>
<dbReference type="AlphaFoldDB" id="A0A657LPL0"/>
<sequence length="180" mass="19599">MLGAFFRDRRGTGAVEFAIIAPLLIMTYIGAFELSLGFNVARKVARASSTVADIVTQQTEVNKVFLDGMNDVAASVMAPYGGNYSMKITGIKVTADGVGVVMWSRDEKGTIPYDVASIVAIPQELSTLNSFVVRTEMLVPHELLLFAPNLSSTAQTINLEKTYYYRQRIGEEITCLDCGA</sequence>
<accession>A0A657LPL0</accession>
<dbReference type="Proteomes" id="UP000182661">
    <property type="component" value="Unassembled WGS sequence"/>
</dbReference>
<evidence type="ECO:0000256" key="1">
    <source>
        <dbReference type="SAM" id="Phobius"/>
    </source>
</evidence>
<comment type="caution">
    <text evidence="3">The sequence shown here is derived from an EMBL/GenBank/DDBJ whole genome shotgun (WGS) entry which is preliminary data.</text>
</comment>
<gene>
    <name evidence="3" type="ORF">AX760_20530</name>
</gene>
<proteinExistence type="predicted"/>
<keyword evidence="1" id="KW-0472">Membrane</keyword>
<feature type="domain" description="TadE-like" evidence="2">
    <location>
        <begin position="11"/>
        <end position="52"/>
    </location>
</feature>
<dbReference type="Pfam" id="PF07811">
    <property type="entry name" value="TadE"/>
    <property type="match status" value="1"/>
</dbReference>
<dbReference type="EMBL" id="LSRP01000100">
    <property type="protein sequence ID" value="OJF94243.1"/>
    <property type="molecule type" value="Genomic_DNA"/>
</dbReference>
<keyword evidence="1" id="KW-1133">Transmembrane helix</keyword>
<evidence type="ECO:0000313" key="4">
    <source>
        <dbReference type="Proteomes" id="UP000182661"/>
    </source>
</evidence>
<reference evidence="3 4" key="1">
    <citation type="submission" date="2016-02" db="EMBL/GenBank/DDBJ databases">
        <title>Genome sequencing of a beta-galactosidase producing bacteria Rhizobium sp. 59.</title>
        <authorList>
            <person name="Wang D."/>
            <person name="Kot W."/>
            <person name="Qin Y."/>
            <person name="Hansen L."/>
            <person name="Naqvi K."/>
            <person name="Rensing C."/>
        </authorList>
    </citation>
    <scope>NUCLEOTIDE SEQUENCE [LARGE SCALE GENOMIC DNA]</scope>
    <source>
        <strain evidence="3 4">59</strain>
    </source>
</reference>
<feature type="transmembrane region" description="Helical" evidence="1">
    <location>
        <begin position="17"/>
        <end position="38"/>
    </location>
</feature>
<dbReference type="InterPro" id="IPR012495">
    <property type="entry name" value="TadE-like_dom"/>
</dbReference>
<evidence type="ECO:0000313" key="3">
    <source>
        <dbReference type="EMBL" id="OJF94243.1"/>
    </source>
</evidence>
<evidence type="ECO:0000259" key="2">
    <source>
        <dbReference type="Pfam" id="PF07811"/>
    </source>
</evidence>
<protein>
    <submittedName>
        <fullName evidence="3">Pilus assembly protein</fullName>
    </submittedName>
</protein>